<dbReference type="InterPro" id="IPR018181">
    <property type="entry name" value="Heat_shock_70_CS"/>
</dbReference>
<dbReference type="Gene3D" id="3.30.420.40">
    <property type="match status" value="2"/>
</dbReference>
<feature type="compositionally biased region" description="Low complexity" evidence="6">
    <location>
        <begin position="418"/>
        <end position="433"/>
    </location>
</feature>
<dbReference type="OrthoDB" id="9766019at2"/>
<evidence type="ECO:0000256" key="1">
    <source>
        <dbReference type="ARBA" id="ARBA00007381"/>
    </source>
</evidence>
<reference evidence="7 8" key="1">
    <citation type="submission" date="2019-07" db="EMBL/GenBank/DDBJ databases">
        <title>R&amp;d 2014.</title>
        <authorList>
            <person name="Klenk H.-P."/>
        </authorList>
    </citation>
    <scope>NUCLEOTIDE SEQUENCE [LARGE SCALE GENOMIC DNA]</scope>
    <source>
        <strain evidence="7 8">DSM 43868</strain>
    </source>
</reference>
<evidence type="ECO:0000256" key="2">
    <source>
        <dbReference type="ARBA" id="ARBA00022741"/>
    </source>
</evidence>
<evidence type="ECO:0000256" key="5">
    <source>
        <dbReference type="ARBA" id="ARBA00023186"/>
    </source>
</evidence>
<keyword evidence="2" id="KW-0547">Nucleotide-binding</keyword>
<dbReference type="Proteomes" id="UP000319825">
    <property type="component" value="Unassembled WGS sequence"/>
</dbReference>
<gene>
    <name evidence="7" type="ORF">JD77_05696</name>
</gene>
<dbReference type="PROSITE" id="PS01036">
    <property type="entry name" value="HSP70_3"/>
    <property type="match status" value="1"/>
</dbReference>
<dbReference type="AlphaFoldDB" id="A0A562II25"/>
<dbReference type="GO" id="GO:0005524">
    <property type="term" value="F:ATP binding"/>
    <property type="evidence" value="ECO:0007669"/>
    <property type="project" value="UniProtKB-KW"/>
</dbReference>
<sequence length="721" mass="76048">MYGVGIDLGTSFTAAATASAWALDMVPLAGQAIVTPSVAYLDEQGALLTGEAADRLGLQNPSRMAREFKRRLGDPTPVILDGAPYSPTALMAALLQSVVDTVSQAQGAPPDRIVLTHPAVWGPYRREQFAEIPHLAGLPRPHTDPGRAARSDGPTVITITEPVAAATYYCSTQPLPPDGLLAVYDLGGGTFDSAVVRNGRDGLEIIGTPEGIEWLGGADFDQAIMDHVDRQLDGAITALDPTDPGTPAILAAVQRDCMLAKEALSTRDKADITVPLPGSDRHVTVTREAFEQMITPPVETTMETFRRTLTAAGITMQDLTAVLLVGGSSQIPLVTQLLRDTLRRPIMTNTHPKHAVALGAAMLSSDTHTAHPIPAPRIPTTRRTKPNTPTTTTARTSAPPTAAEHDSGEHRLVGRHVAPGSVTPAPAAGAPAPKAKRGAKHRARSAANPTQPVTGPTGDTHPADLPSPARRQWSRLANARLVVTLVVVFGLLGVALVSGNDAPSHRPQVSSATSETNVPSERPQAPSATPATIAPSKRPQVPSATPATIAPSKRPQAPSATPATIAPSGRPMLKLEDVQVHKPSKLTSVRPAVVGTKHFVDRSPVFTSVPAPLTGAVLIPGSSNDKRLTAPADYLVFDVTHDATVYVALDRRGAPDVDNWWPAWLNQQGFKRTDMIIPTNDKDQRHFVVFAKKVPAGRVTLGPNAATSVYSTGYITLVTAD</sequence>
<evidence type="ECO:0000256" key="4">
    <source>
        <dbReference type="ARBA" id="ARBA00023016"/>
    </source>
</evidence>
<feature type="region of interest" description="Disordered" evidence="6">
    <location>
        <begin position="367"/>
        <end position="468"/>
    </location>
</feature>
<feature type="compositionally biased region" description="Low complexity" evidence="6">
    <location>
        <begin position="555"/>
        <end position="568"/>
    </location>
</feature>
<feature type="region of interest" description="Disordered" evidence="6">
    <location>
        <begin position="500"/>
        <end position="571"/>
    </location>
</feature>
<dbReference type="GO" id="GO:0140662">
    <property type="term" value="F:ATP-dependent protein folding chaperone"/>
    <property type="evidence" value="ECO:0007669"/>
    <property type="project" value="InterPro"/>
</dbReference>
<dbReference type="InterPro" id="IPR013126">
    <property type="entry name" value="Hsp_70_fam"/>
</dbReference>
<evidence type="ECO:0000313" key="8">
    <source>
        <dbReference type="Proteomes" id="UP000319825"/>
    </source>
</evidence>
<dbReference type="InterPro" id="IPR043129">
    <property type="entry name" value="ATPase_NBD"/>
</dbReference>
<dbReference type="EMBL" id="VLKE01000001">
    <property type="protein sequence ID" value="TWH70671.1"/>
    <property type="molecule type" value="Genomic_DNA"/>
</dbReference>
<feature type="compositionally biased region" description="Low complexity" evidence="6">
    <location>
        <begin position="386"/>
        <end position="402"/>
    </location>
</feature>
<feature type="compositionally biased region" description="Basic and acidic residues" evidence="6">
    <location>
        <begin position="403"/>
        <end position="412"/>
    </location>
</feature>
<dbReference type="RefSeq" id="WP_145776901.1">
    <property type="nucleotide sequence ID" value="NZ_VLKE01000001.1"/>
</dbReference>
<name>A0A562II25_MICOL</name>
<evidence type="ECO:0000313" key="7">
    <source>
        <dbReference type="EMBL" id="TWH70671.1"/>
    </source>
</evidence>
<keyword evidence="5" id="KW-0143">Chaperone</keyword>
<feature type="compositionally biased region" description="Basic residues" evidence="6">
    <location>
        <begin position="434"/>
        <end position="444"/>
    </location>
</feature>
<keyword evidence="3" id="KW-0067">ATP-binding</keyword>
<organism evidence="7 8">
    <name type="scientific">Micromonospora olivasterospora</name>
    <dbReference type="NCBI Taxonomy" id="1880"/>
    <lineage>
        <taxon>Bacteria</taxon>
        <taxon>Bacillati</taxon>
        <taxon>Actinomycetota</taxon>
        <taxon>Actinomycetes</taxon>
        <taxon>Micromonosporales</taxon>
        <taxon>Micromonosporaceae</taxon>
        <taxon>Micromonospora</taxon>
    </lineage>
</organism>
<feature type="compositionally biased region" description="Polar residues" evidence="6">
    <location>
        <begin position="507"/>
        <end position="519"/>
    </location>
</feature>
<feature type="compositionally biased region" description="Low complexity" evidence="6">
    <location>
        <begin position="523"/>
        <end position="536"/>
    </location>
</feature>
<comment type="similarity">
    <text evidence="1">Belongs to the heat shock protein 70 family.</text>
</comment>
<dbReference type="SUPFAM" id="SSF53067">
    <property type="entry name" value="Actin-like ATPase domain"/>
    <property type="match status" value="2"/>
</dbReference>
<proteinExistence type="inferred from homology"/>
<dbReference type="PRINTS" id="PR00301">
    <property type="entry name" value="HEATSHOCK70"/>
</dbReference>
<keyword evidence="8" id="KW-1185">Reference proteome</keyword>
<evidence type="ECO:0000256" key="6">
    <source>
        <dbReference type="SAM" id="MobiDB-lite"/>
    </source>
</evidence>
<keyword evidence="4" id="KW-0346">Stress response</keyword>
<dbReference type="PANTHER" id="PTHR42749:SF1">
    <property type="entry name" value="CELL SHAPE-DETERMINING PROTEIN MREB"/>
    <property type="match status" value="1"/>
</dbReference>
<comment type="caution">
    <text evidence="7">The sequence shown here is derived from an EMBL/GenBank/DDBJ whole genome shotgun (WGS) entry which is preliminary data.</text>
</comment>
<evidence type="ECO:0000256" key="3">
    <source>
        <dbReference type="ARBA" id="ARBA00022840"/>
    </source>
</evidence>
<accession>A0A562II25</accession>
<dbReference type="PANTHER" id="PTHR42749">
    <property type="entry name" value="CELL SHAPE-DETERMINING PROTEIN MREB"/>
    <property type="match status" value="1"/>
</dbReference>
<dbReference type="Gene3D" id="3.90.640.10">
    <property type="entry name" value="Actin, Chain A, domain 4"/>
    <property type="match status" value="1"/>
</dbReference>
<protein>
    <submittedName>
        <fullName evidence="7">Hsp70 protein</fullName>
    </submittedName>
</protein>
<dbReference type="Pfam" id="PF00012">
    <property type="entry name" value="HSP70"/>
    <property type="match status" value="1"/>
</dbReference>